<gene>
    <name evidence="1" type="ORF">SEVIR_9G136300v2</name>
</gene>
<sequence length="151" mass="16806">MEEIKDVTRLLPDDALAAVLARLAPRGLATCRRVYLACRRRHPPPAAHGPPPALGRPRLPYLNVSYRGFPPLFHRPSTAPASTIRDDLDYLRTAAATDRDDVSSRSIQDHSNGLLLFPEHVVNPVTRQCVRLPPRPPIQASGEDFHHYLAV</sequence>
<dbReference type="EMBL" id="CM016560">
    <property type="protein sequence ID" value="TKV92016.1"/>
    <property type="molecule type" value="Genomic_DNA"/>
</dbReference>
<dbReference type="PANTHER" id="PTHR34591:SF29">
    <property type="entry name" value="F-BOX DOMAIN-CONTAINING PROTEIN"/>
    <property type="match status" value="1"/>
</dbReference>
<reference evidence="1" key="1">
    <citation type="submission" date="2019-03" db="EMBL/GenBank/DDBJ databases">
        <title>WGS assembly of Setaria viridis.</title>
        <authorList>
            <person name="Huang P."/>
            <person name="Jenkins J."/>
            <person name="Grimwood J."/>
            <person name="Barry K."/>
            <person name="Healey A."/>
            <person name="Mamidi S."/>
            <person name="Sreedasyam A."/>
            <person name="Shu S."/>
            <person name="Feldman M."/>
            <person name="Wu J."/>
            <person name="Yu Y."/>
            <person name="Chen C."/>
            <person name="Johnson J."/>
            <person name="Rokhsar D."/>
            <person name="Baxter I."/>
            <person name="Schmutz J."/>
            <person name="Brutnell T."/>
            <person name="Kellogg E."/>
        </authorList>
    </citation>
    <scope>NUCLEOTIDE SEQUENCE [LARGE SCALE GENOMIC DNA]</scope>
</reference>
<accession>A0A4U6T552</accession>
<evidence type="ECO:0000313" key="1">
    <source>
        <dbReference type="EMBL" id="TKV92016.1"/>
    </source>
</evidence>
<dbReference type="Proteomes" id="UP000298652">
    <property type="component" value="Chromosome 9"/>
</dbReference>
<evidence type="ECO:0008006" key="3">
    <source>
        <dbReference type="Google" id="ProtNLM"/>
    </source>
</evidence>
<dbReference type="Gramene" id="TKV92016">
    <property type="protein sequence ID" value="TKV92016"/>
    <property type="gene ID" value="SEVIR_9G136300v2"/>
</dbReference>
<keyword evidence="2" id="KW-1185">Reference proteome</keyword>
<dbReference type="PANTHER" id="PTHR34591">
    <property type="entry name" value="OS03G0653100 PROTEIN-RELATED"/>
    <property type="match status" value="1"/>
</dbReference>
<name>A0A4U6T552_SETVI</name>
<dbReference type="OMA" id="MISTHYE"/>
<protein>
    <recommendedName>
        <fullName evidence="3">F-box domain-containing protein</fullName>
    </recommendedName>
</protein>
<organism evidence="1 2">
    <name type="scientific">Setaria viridis</name>
    <name type="common">Green bristlegrass</name>
    <name type="synonym">Setaria italica subsp. viridis</name>
    <dbReference type="NCBI Taxonomy" id="4556"/>
    <lineage>
        <taxon>Eukaryota</taxon>
        <taxon>Viridiplantae</taxon>
        <taxon>Streptophyta</taxon>
        <taxon>Embryophyta</taxon>
        <taxon>Tracheophyta</taxon>
        <taxon>Spermatophyta</taxon>
        <taxon>Magnoliopsida</taxon>
        <taxon>Liliopsida</taxon>
        <taxon>Poales</taxon>
        <taxon>Poaceae</taxon>
        <taxon>PACMAD clade</taxon>
        <taxon>Panicoideae</taxon>
        <taxon>Panicodae</taxon>
        <taxon>Paniceae</taxon>
        <taxon>Cenchrinae</taxon>
        <taxon>Setaria</taxon>
    </lineage>
</organism>
<proteinExistence type="predicted"/>
<dbReference type="AlphaFoldDB" id="A0A4U6T552"/>
<evidence type="ECO:0000313" key="2">
    <source>
        <dbReference type="Proteomes" id="UP000298652"/>
    </source>
</evidence>